<comment type="caution">
    <text evidence="4">The sequence shown here is derived from an EMBL/GenBank/DDBJ whole genome shotgun (WGS) entry which is preliminary data.</text>
</comment>
<dbReference type="RefSeq" id="WP_201701013.1">
    <property type="nucleotide sequence ID" value="NZ_CAJHCQ010000040.1"/>
</dbReference>
<dbReference type="Pfam" id="PF07171">
    <property type="entry name" value="MlrC_C"/>
    <property type="match status" value="1"/>
</dbReference>
<evidence type="ECO:0000256" key="1">
    <source>
        <dbReference type="PIRNR" id="PIRNR012702"/>
    </source>
</evidence>
<keyword evidence="1" id="KW-0378">Hydrolase</keyword>
<dbReference type="PIRSF" id="PIRSF012702">
    <property type="entry name" value="UCP012702"/>
    <property type="match status" value="1"/>
</dbReference>
<dbReference type="Proteomes" id="UP000656319">
    <property type="component" value="Unassembled WGS sequence"/>
</dbReference>
<dbReference type="InterPro" id="IPR009197">
    <property type="entry name" value="MlrC"/>
</dbReference>
<evidence type="ECO:0000313" key="5">
    <source>
        <dbReference type="Proteomes" id="UP000656319"/>
    </source>
</evidence>
<feature type="domain" description="Microcystin LR degradation protein MlrC N-terminal" evidence="3">
    <location>
        <begin position="3"/>
        <end position="288"/>
    </location>
</feature>
<feature type="domain" description="Microcystin LR degradation protein MlrC C-terminal" evidence="2">
    <location>
        <begin position="303"/>
        <end position="476"/>
    </location>
</feature>
<reference evidence="4 5" key="1">
    <citation type="submission" date="2020-10" db="EMBL/GenBank/DDBJ databases">
        <authorList>
            <person name="Peeters C."/>
        </authorList>
    </citation>
    <scope>NUCLEOTIDE SEQUENCE [LARGE SCALE GENOMIC DNA]</scope>
    <source>
        <strain evidence="4 5">LMG 27952</strain>
    </source>
</reference>
<comment type="function">
    <text evidence="1">Involved in peptidolytic degradation of cyclic heptapeptide hepatotoxin microcystin (MC).</text>
</comment>
<dbReference type="Pfam" id="PF07364">
    <property type="entry name" value="DUF1485"/>
    <property type="match status" value="1"/>
</dbReference>
<keyword evidence="1" id="KW-0482">Metalloprotease</keyword>
<comment type="similarity">
    <text evidence="1">Belongs to the peptidase M81 family.</text>
</comment>
<organism evidence="4 5">
    <name type="scientific">Paraburkholderia hiiakae</name>
    <dbReference type="NCBI Taxonomy" id="1081782"/>
    <lineage>
        <taxon>Bacteria</taxon>
        <taxon>Pseudomonadati</taxon>
        <taxon>Pseudomonadota</taxon>
        <taxon>Betaproteobacteria</taxon>
        <taxon>Burkholderiales</taxon>
        <taxon>Burkholderiaceae</taxon>
        <taxon>Paraburkholderia</taxon>
    </lineage>
</organism>
<accession>A0ABN7IKK9</accession>
<dbReference type="EMBL" id="CAJHCQ010000040">
    <property type="protein sequence ID" value="CAD6561895.1"/>
    <property type="molecule type" value="Genomic_DNA"/>
</dbReference>
<name>A0ABN7IKK9_9BURK</name>
<keyword evidence="1" id="KW-0645">Protease</keyword>
<dbReference type="InterPro" id="IPR015995">
    <property type="entry name" value="MlrC_N"/>
</dbReference>
<evidence type="ECO:0000259" key="3">
    <source>
        <dbReference type="Pfam" id="PF07364"/>
    </source>
</evidence>
<proteinExistence type="inferred from homology"/>
<comment type="cofactor">
    <cofactor evidence="1">
        <name>Zn(2+)</name>
        <dbReference type="ChEBI" id="CHEBI:29105"/>
    </cofactor>
    <text evidence="1">Binds 1 zinc ion per subunit.</text>
</comment>
<dbReference type="InterPro" id="IPR010799">
    <property type="entry name" value="MlrC_C"/>
</dbReference>
<protein>
    <recommendedName>
        <fullName evidence="1">Microcystinase C</fullName>
        <shortName evidence="1">MlrC</shortName>
    </recommendedName>
</protein>
<sequence length="494" mass="52906">MKCFVAGLLTETNAFVNLPTSLEMFMRGHLPPGKCPMGEAPIVGAELMWSAKRRAAKGEFELVEGSCFRATPAGLTSRETYVTLRERILDELRAALPVDAVLLGLHGGMIAFGYPDPEGDLIARVRGIVGRDCVIGVEFDPHCIVNDMRLDNSDVIVLYKEYPHTDMVEQAERLIDLVTNMVRGAPRPTASLYDCRQIDSYPTTAPGMRALVDRAKAIEADPASGIVSISIVHGFIYGDSPDLSTRVLVYADDKTRGETLARELGDALVALRGQTASPLLAIDAAIDAGLAAAATGKSGPVVIADPTDNSGGGAPSDNTEVLARLIERGMENVATGPIWDPGAVQLCFDAGLNAVLPLRIGGKVARTSGQPVDGVAEVIGLKRGAWQRFGTSRVECGDAAAVRIGGVEIVLSTQRAQAFSLEAFEQVGIDPREKRMLFVKSVNHFHAHFAPIASEVLYVEGGGPLQRDYSKIAWKNVHRPLWPLDADAAPVLIH</sequence>
<evidence type="ECO:0000259" key="2">
    <source>
        <dbReference type="Pfam" id="PF07171"/>
    </source>
</evidence>
<keyword evidence="5" id="KW-1185">Reference proteome</keyword>
<keyword evidence="1" id="KW-0479">Metal-binding</keyword>
<gene>
    <name evidence="4" type="ORF">LMG27952_07609</name>
</gene>
<evidence type="ECO:0000313" key="4">
    <source>
        <dbReference type="EMBL" id="CAD6561895.1"/>
    </source>
</evidence>